<dbReference type="GO" id="GO:0008897">
    <property type="term" value="F:holo-[acyl-carrier-protein] synthase activity"/>
    <property type="evidence" value="ECO:0007669"/>
    <property type="project" value="InterPro"/>
</dbReference>
<dbReference type="RefSeq" id="WP_100677461.1">
    <property type="nucleotide sequence ID" value="NZ_NIPO01000001.1"/>
</dbReference>
<dbReference type="Proteomes" id="UP000231960">
    <property type="component" value="Unassembled WGS sequence"/>
</dbReference>
<evidence type="ECO:0000256" key="1">
    <source>
        <dbReference type="ARBA" id="ARBA00022679"/>
    </source>
</evidence>
<organism evidence="3 4">
    <name type="scientific">Avrilella dinanensis</name>
    <dbReference type="NCBI Taxonomy" id="2008672"/>
    <lineage>
        <taxon>Bacteria</taxon>
        <taxon>Pseudomonadati</taxon>
        <taxon>Bacteroidota</taxon>
        <taxon>Flavobacteriia</taxon>
        <taxon>Flavobacteriales</taxon>
        <taxon>Flavobacteriaceae</taxon>
        <taxon>Avrilella</taxon>
    </lineage>
</organism>
<dbReference type="InterPro" id="IPR008278">
    <property type="entry name" value="4-PPantetheinyl_Trfase_dom"/>
</dbReference>
<evidence type="ECO:0000259" key="2">
    <source>
        <dbReference type="Pfam" id="PF01648"/>
    </source>
</evidence>
<keyword evidence="4" id="KW-1185">Reference proteome</keyword>
<dbReference type="GO" id="GO:0000287">
    <property type="term" value="F:magnesium ion binding"/>
    <property type="evidence" value="ECO:0007669"/>
    <property type="project" value="InterPro"/>
</dbReference>
<dbReference type="EMBL" id="NIPO01000001">
    <property type="protein sequence ID" value="PJR03895.1"/>
    <property type="molecule type" value="Genomic_DNA"/>
</dbReference>
<evidence type="ECO:0000313" key="3">
    <source>
        <dbReference type="EMBL" id="PJR03895.1"/>
    </source>
</evidence>
<dbReference type="Pfam" id="PF01648">
    <property type="entry name" value="ACPS"/>
    <property type="match status" value="1"/>
</dbReference>
<dbReference type="OrthoDB" id="1190494at2"/>
<gene>
    <name evidence="3" type="ORF">CDL10_04675</name>
</gene>
<protein>
    <recommendedName>
        <fullName evidence="2">4'-phosphopantetheinyl transferase domain-containing protein</fullName>
    </recommendedName>
</protein>
<proteinExistence type="predicted"/>
<accession>A0A2M9R558</accession>
<reference evidence="3 4" key="1">
    <citation type="submission" date="2017-06" db="EMBL/GenBank/DDBJ databases">
        <title>Description of Avrilella dinanensis gen. nov. sp. nov.</title>
        <authorList>
            <person name="Leyer C."/>
            <person name="Sassi M."/>
            <person name="Minet J."/>
            <person name="Kayal S."/>
            <person name="Cattoir V."/>
        </authorList>
    </citation>
    <scope>NUCLEOTIDE SEQUENCE [LARGE SCALE GENOMIC DNA]</scope>
    <source>
        <strain evidence="3 4">UR159</strain>
    </source>
</reference>
<feature type="domain" description="4'-phosphopantetheinyl transferase" evidence="2">
    <location>
        <begin position="104"/>
        <end position="188"/>
    </location>
</feature>
<dbReference type="InterPro" id="IPR037143">
    <property type="entry name" value="4-PPantetheinyl_Trfase_dom_sf"/>
</dbReference>
<name>A0A2M9R558_9FLAO</name>
<evidence type="ECO:0000313" key="4">
    <source>
        <dbReference type="Proteomes" id="UP000231960"/>
    </source>
</evidence>
<dbReference type="AlphaFoldDB" id="A0A2M9R558"/>
<comment type="caution">
    <text evidence="3">The sequence shown here is derived from an EMBL/GenBank/DDBJ whole genome shotgun (WGS) entry which is preliminary data.</text>
</comment>
<sequence length="211" mass="24712">MPLYKNIKADAETEIFVWKITETEEELKQSVSMQEKHQKRYNGMLSEQHRKGFLSVRKLLETAGYTDFDLNYDSNGKPALSDGKHISITHSFDFSAIIVSTKNVGIDIEKQREKIIRIADKFIETEFEFLDKNKNYIEDLSIVWGAKESLYKMCNSRSLSFKQDMHVQDFTNNSTEGTAFVDCKELQFVCKFTFYFMTFENYTLVYALENE</sequence>
<keyword evidence="1" id="KW-0808">Transferase</keyword>
<dbReference type="Gene3D" id="3.90.470.20">
    <property type="entry name" value="4'-phosphopantetheinyl transferase domain"/>
    <property type="match status" value="1"/>
</dbReference>
<dbReference type="SUPFAM" id="SSF56214">
    <property type="entry name" value="4'-phosphopantetheinyl transferase"/>
    <property type="match status" value="2"/>
</dbReference>